<name>A0A6J5QZK4_9CAUD</name>
<gene>
    <name evidence="9" type="ORF">UFOVP1146_137</name>
    <name evidence="10" type="ORF">UFOVP1638_6</name>
    <name evidence="7" type="ORF">UFOVP812_50</name>
    <name evidence="8" type="ORF">UFOVP818_93</name>
</gene>
<accession>A0A6J5QZK4</accession>
<keyword evidence="1" id="KW-0949">S-adenosyl-L-methionine</keyword>
<dbReference type="EMBL" id="LR797502">
    <property type="protein sequence ID" value="CAB4220462.1"/>
    <property type="molecule type" value="Genomic_DNA"/>
</dbReference>
<protein>
    <submittedName>
        <fullName evidence="9">Radical_SAM domain containing protein</fullName>
    </submittedName>
</protein>
<sequence length="439" mass="50802">MPSQSIFCNAPWYELQIYWDGSLGFCCQEDHKVYPDHLSTHYNIQNISIQEWMASEPMQAARMMMFDDTRSTVCRRCYIEEDHSTTSRRHRSNQKSVIFTRTNFIESYEQSPGYDTFELSRTTQGAYGGLPLDLHIDLGNYCNLTCKMCNPKASSSIASQQVKWGIADAKQYIGSDWTRNNTVWTRVLTEIANIPSLSNVHFMGGETLITKRFEDFIDFMIDRNRFDLHFSFVTNGTQFNESLLNKLKKFKRVGIEVSIETLTAHNAYQRQGTDTAQVLANIDRYLTHCNNTNITLTMRPAISALTIGHYDTLLRFCLERNLVVKGLIVFDPEFLDVRILPLAVRNTYKQKYLDLLIEYKLDQVDCTRDYNESDPNQLKSLVKNQILQCLNLLAADALTNSDVLLTAMVAWCRKWDTVHAYDALELYPELRDEFITRGY</sequence>
<evidence type="ECO:0000256" key="1">
    <source>
        <dbReference type="ARBA" id="ARBA00022691"/>
    </source>
</evidence>
<dbReference type="PANTHER" id="PTHR11228">
    <property type="entry name" value="RADICAL SAM DOMAIN PROTEIN"/>
    <property type="match status" value="1"/>
</dbReference>
<feature type="domain" description="Radical SAM core" evidence="5">
    <location>
        <begin position="138"/>
        <end position="296"/>
    </location>
</feature>
<keyword evidence="2" id="KW-0479">Metal-binding</keyword>
<dbReference type="EMBL" id="LR796776">
    <property type="protein sequence ID" value="CAB4165557.1"/>
    <property type="molecule type" value="Genomic_DNA"/>
</dbReference>
<evidence type="ECO:0000313" key="8">
    <source>
        <dbReference type="EMBL" id="CAB4165557.1"/>
    </source>
</evidence>
<dbReference type="SFLD" id="SFLDS00029">
    <property type="entry name" value="Radical_SAM"/>
    <property type="match status" value="1"/>
</dbReference>
<evidence type="ECO:0000256" key="2">
    <source>
        <dbReference type="ARBA" id="ARBA00022723"/>
    </source>
</evidence>
<dbReference type="InterPro" id="IPR007197">
    <property type="entry name" value="rSAM"/>
</dbReference>
<evidence type="ECO:0000256" key="4">
    <source>
        <dbReference type="ARBA" id="ARBA00023014"/>
    </source>
</evidence>
<proteinExistence type="predicted"/>
<dbReference type="InterPro" id="IPR013785">
    <property type="entry name" value="Aldolase_TIM"/>
</dbReference>
<evidence type="ECO:0000259" key="6">
    <source>
        <dbReference type="Pfam" id="PF13186"/>
    </source>
</evidence>
<dbReference type="EMBL" id="LR796758">
    <property type="protein sequence ID" value="CAB4163750.1"/>
    <property type="molecule type" value="Genomic_DNA"/>
</dbReference>
<dbReference type="Pfam" id="PF04055">
    <property type="entry name" value="Radical_SAM"/>
    <property type="match status" value="1"/>
</dbReference>
<keyword evidence="3" id="KW-0408">Iron</keyword>
<dbReference type="EMBL" id="LR797099">
    <property type="protein sequence ID" value="CAB4186791.1"/>
    <property type="molecule type" value="Genomic_DNA"/>
</dbReference>
<reference evidence="9" key="1">
    <citation type="submission" date="2020-05" db="EMBL/GenBank/DDBJ databases">
        <authorList>
            <person name="Chiriac C."/>
            <person name="Salcher M."/>
            <person name="Ghai R."/>
            <person name="Kavagutti S V."/>
        </authorList>
    </citation>
    <scope>NUCLEOTIDE SEQUENCE</scope>
</reference>
<dbReference type="GO" id="GO:0003824">
    <property type="term" value="F:catalytic activity"/>
    <property type="evidence" value="ECO:0007669"/>
    <property type="project" value="InterPro"/>
</dbReference>
<evidence type="ECO:0000313" key="10">
    <source>
        <dbReference type="EMBL" id="CAB4220462.1"/>
    </source>
</evidence>
<evidence type="ECO:0000256" key="3">
    <source>
        <dbReference type="ARBA" id="ARBA00023004"/>
    </source>
</evidence>
<dbReference type="Gene3D" id="3.20.20.70">
    <property type="entry name" value="Aldolase class I"/>
    <property type="match status" value="2"/>
</dbReference>
<dbReference type="SFLD" id="SFLDG01067">
    <property type="entry name" value="SPASM/twitch_domain_containing"/>
    <property type="match status" value="1"/>
</dbReference>
<dbReference type="InterPro" id="IPR023885">
    <property type="entry name" value="4Fe4S-binding_SPASM_dom"/>
</dbReference>
<dbReference type="InterPro" id="IPR050377">
    <property type="entry name" value="Radical_SAM_PqqE_MftC-like"/>
</dbReference>
<dbReference type="Pfam" id="PF13186">
    <property type="entry name" value="SPASM"/>
    <property type="match status" value="1"/>
</dbReference>
<dbReference type="InterPro" id="IPR058240">
    <property type="entry name" value="rSAM_sf"/>
</dbReference>
<dbReference type="SUPFAM" id="SSF102114">
    <property type="entry name" value="Radical SAM enzymes"/>
    <property type="match status" value="1"/>
</dbReference>
<dbReference type="CDD" id="cd21109">
    <property type="entry name" value="SPASM"/>
    <property type="match status" value="1"/>
</dbReference>
<dbReference type="GO" id="GO:0046872">
    <property type="term" value="F:metal ion binding"/>
    <property type="evidence" value="ECO:0007669"/>
    <property type="project" value="UniProtKB-KW"/>
</dbReference>
<dbReference type="GO" id="GO:0051536">
    <property type="term" value="F:iron-sulfur cluster binding"/>
    <property type="evidence" value="ECO:0007669"/>
    <property type="project" value="UniProtKB-KW"/>
</dbReference>
<dbReference type="CDD" id="cd01335">
    <property type="entry name" value="Radical_SAM"/>
    <property type="match status" value="1"/>
</dbReference>
<evidence type="ECO:0000259" key="5">
    <source>
        <dbReference type="Pfam" id="PF04055"/>
    </source>
</evidence>
<feature type="domain" description="4Fe4S-binding SPASM" evidence="6">
    <location>
        <begin position="8"/>
        <end position="78"/>
    </location>
</feature>
<evidence type="ECO:0000313" key="9">
    <source>
        <dbReference type="EMBL" id="CAB4186791.1"/>
    </source>
</evidence>
<organism evidence="9">
    <name type="scientific">uncultured Caudovirales phage</name>
    <dbReference type="NCBI Taxonomy" id="2100421"/>
    <lineage>
        <taxon>Viruses</taxon>
        <taxon>Duplodnaviria</taxon>
        <taxon>Heunggongvirae</taxon>
        <taxon>Uroviricota</taxon>
        <taxon>Caudoviricetes</taxon>
        <taxon>Peduoviridae</taxon>
        <taxon>Maltschvirus</taxon>
        <taxon>Maltschvirus maltsch</taxon>
    </lineage>
</organism>
<evidence type="ECO:0000313" key="7">
    <source>
        <dbReference type="EMBL" id="CAB4163750.1"/>
    </source>
</evidence>
<dbReference type="NCBIfam" id="NF033640">
    <property type="entry name" value="N_Twi_rSAM"/>
    <property type="match status" value="1"/>
</dbReference>
<dbReference type="PANTHER" id="PTHR11228:SF7">
    <property type="entry name" value="PQQA PEPTIDE CYCLASE"/>
    <property type="match status" value="1"/>
</dbReference>
<keyword evidence="4" id="KW-0411">Iron-sulfur</keyword>